<protein>
    <submittedName>
        <fullName evidence="2">Uncharacterized protein</fullName>
    </submittedName>
</protein>
<dbReference type="GeneTree" id="ENSGT00950000185883"/>
<feature type="compositionally biased region" description="Low complexity" evidence="1">
    <location>
        <begin position="67"/>
        <end position="77"/>
    </location>
</feature>
<evidence type="ECO:0000313" key="2">
    <source>
        <dbReference type="Ensembl" id="ENSPTRP00000072025.1"/>
    </source>
</evidence>
<name>A0A2I3S4Z2_PANTR</name>
<evidence type="ECO:0000256" key="1">
    <source>
        <dbReference type="SAM" id="MobiDB-lite"/>
    </source>
</evidence>
<proteinExistence type="predicted"/>
<reference evidence="2 3" key="1">
    <citation type="journal article" date="2005" name="Nature">
        <title>Initial sequence of the chimpanzee genome and comparison with the human genome.</title>
        <authorList>
            <consortium name="Chimpanzee sequencing and analysis consortium"/>
        </authorList>
    </citation>
    <scope>NUCLEOTIDE SEQUENCE [LARGE SCALE GENOMIC DNA]</scope>
</reference>
<organism evidence="2 3">
    <name type="scientific">Pan troglodytes</name>
    <name type="common">Chimpanzee</name>
    <dbReference type="NCBI Taxonomy" id="9598"/>
    <lineage>
        <taxon>Eukaryota</taxon>
        <taxon>Metazoa</taxon>
        <taxon>Chordata</taxon>
        <taxon>Craniata</taxon>
        <taxon>Vertebrata</taxon>
        <taxon>Euteleostomi</taxon>
        <taxon>Mammalia</taxon>
        <taxon>Eutheria</taxon>
        <taxon>Euarchontoglires</taxon>
        <taxon>Primates</taxon>
        <taxon>Haplorrhini</taxon>
        <taxon>Catarrhini</taxon>
        <taxon>Hominidae</taxon>
        <taxon>Pan</taxon>
    </lineage>
</organism>
<dbReference type="Ensembl" id="ENSPTRT00000085177.1">
    <property type="protein sequence ID" value="ENSPTRP00000072025.1"/>
    <property type="gene ID" value="ENSPTRG00000046873.1"/>
</dbReference>
<reference evidence="2" key="2">
    <citation type="submission" date="2025-08" db="UniProtKB">
        <authorList>
            <consortium name="Ensembl"/>
        </authorList>
    </citation>
    <scope>IDENTIFICATION</scope>
</reference>
<dbReference type="AlphaFoldDB" id="A0A2I3S4Z2"/>
<feature type="region of interest" description="Disordered" evidence="1">
    <location>
        <begin position="1"/>
        <end position="105"/>
    </location>
</feature>
<dbReference type="OMA" id="TREQHRG"/>
<accession>A0A2I3S4Z2</accession>
<reference evidence="2" key="3">
    <citation type="submission" date="2025-09" db="UniProtKB">
        <authorList>
            <consortium name="Ensembl"/>
        </authorList>
    </citation>
    <scope>IDENTIFICATION</scope>
</reference>
<evidence type="ECO:0000313" key="3">
    <source>
        <dbReference type="Proteomes" id="UP000002277"/>
    </source>
</evidence>
<keyword evidence="3" id="KW-1185">Reference proteome</keyword>
<dbReference type="InParanoid" id="A0A2I3S4Z2"/>
<dbReference type="EMBL" id="AACZ04066982">
    <property type="status" value="NOT_ANNOTATED_CDS"/>
    <property type="molecule type" value="Genomic_DNA"/>
</dbReference>
<gene>
    <name evidence="2" type="primary">LOC101058250</name>
</gene>
<dbReference type="Proteomes" id="UP000002277">
    <property type="component" value="Chromosome 17"/>
</dbReference>
<dbReference type="Bgee" id="ENSPTRG00000046873">
    <property type="expression patterns" value="Expressed in testis and 7 other cell types or tissues"/>
</dbReference>
<sequence>MIPEARGLPLSQHPTPRAPSDGTGAAATTARTREQHRGHTWRQEQGSDGLSARGPPFCSRSLGCSSAPAPAVPRVPVTGGSAGHPSRGIHPPPSPGQAEPRARRPLLQAQDLLGGVPCVMQRAR</sequence>